<dbReference type="InterPro" id="IPR005134">
    <property type="entry name" value="UPF0114"/>
</dbReference>
<sequence>MTETDLPRPFRPQSRWVRSVGLMIFFSRWLQAPLYIGLIIAQIIYVIVFMVELINLGGDVWISLTVPGDDGGIHVEEAAIMLSVLGLIDVVMIANLLIMVIIGGYETFVSRIRLEGHPDQPEWLSHVNANVLKVKLAMAIVGISSIHLLKTFIEVGDLAARGTPIDSSPTETITGNVYTWDGVLWQVIIHMVFILSAIALAWIDRMSQSGHATPPATVLAPAVAPEPVAALTAAPARREIEGHAPAASSGIVLHLTQLGQLRDAGVVTDAEFLAKKTELLARY</sequence>
<evidence type="ECO:0000313" key="9">
    <source>
        <dbReference type="EMBL" id="TFB69592.1"/>
    </source>
</evidence>
<keyword evidence="3 7" id="KW-1003">Cell membrane</keyword>
<dbReference type="PANTHER" id="PTHR38596:SF1">
    <property type="entry name" value="UPF0114 PROTEIN YQHA"/>
    <property type="match status" value="1"/>
</dbReference>
<accession>A0A4R8UT46</accession>
<feature type="transmembrane region" description="Helical" evidence="7">
    <location>
        <begin position="183"/>
        <end position="203"/>
    </location>
</feature>
<keyword evidence="5 7" id="KW-1133">Transmembrane helix</keyword>
<dbReference type="InterPro" id="IPR020761">
    <property type="entry name" value="UPF0114_bac"/>
</dbReference>
<evidence type="ECO:0000256" key="1">
    <source>
        <dbReference type="ARBA" id="ARBA00004651"/>
    </source>
</evidence>
<dbReference type="GO" id="GO:0005886">
    <property type="term" value="C:plasma membrane"/>
    <property type="evidence" value="ECO:0007669"/>
    <property type="project" value="UniProtKB-SubCell"/>
</dbReference>
<evidence type="ECO:0000256" key="2">
    <source>
        <dbReference type="ARBA" id="ARBA00005774"/>
    </source>
</evidence>
<evidence type="ECO:0000259" key="8">
    <source>
        <dbReference type="Pfam" id="PF09851"/>
    </source>
</evidence>
<dbReference type="EMBL" id="SOEY01000030">
    <property type="protein sequence ID" value="TFB69592.1"/>
    <property type="molecule type" value="Genomic_DNA"/>
</dbReference>
<evidence type="ECO:0000256" key="5">
    <source>
        <dbReference type="ARBA" id="ARBA00022989"/>
    </source>
</evidence>
<evidence type="ECO:0000256" key="3">
    <source>
        <dbReference type="ARBA" id="ARBA00022475"/>
    </source>
</evidence>
<dbReference type="InterPro" id="IPR018649">
    <property type="entry name" value="SHOCT"/>
</dbReference>
<comment type="subcellular location">
    <subcellularLocation>
        <location evidence="1 7">Cell membrane</location>
        <topology evidence="1 7">Multi-pass membrane protein</topology>
    </subcellularLocation>
</comment>
<name>A0A4R8UT46_9MICO</name>
<protein>
    <recommendedName>
        <fullName evidence="7">UPF0114 protein E3O06_14775</fullName>
    </recommendedName>
</protein>
<evidence type="ECO:0000256" key="4">
    <source>
        <dbReference type="ARBA" id="ARBA00022692"/>
    </source>
</evidence>
<organism evidence="9 10">
    <name type="scientific">Cryobacterium glaciale</name>
    <dbReference type="NCBI Taxonomy" id="1259145"/>
    <lineage>
        <taxon>Bacteria</taxon>
        <taxon>Bacillati</taxon>
        <taxon>Actinomycetota</taxon>
        <taxon>Actinomycetes</taxon>
        <taxon>Micrococcales</taxon>
        <taxon>Microbacteriaceae</taxon>
        <taxon>Cryobacterium</taxon>
    </lineage>
</organism>
<dbReference type="AlphaFoldDB" id="A0A4R8UT46"/>
<comment type="similarity">
    <text evidence="2 7">Belongs to the UPF0114 family.</text>
</comment>
<comment type="caution">
    <text evidence="9">The sequence shown here is derived from an EMBL/GenBank/DDBJ whole genome shotgun (WGS) entry which is preliminary data.</text>
</comment>
<dbReference type="NCBIfam" id="TIGR00645">
    <property type="entry name" value="HI0507"/>
    <property type="match status" value="1"/>
</dbReference>
<dbReference type="Proteomes" id="UP000298173">
    <property type="component" value="Unassembled WGS sequence"/>
</dbReference>
<feature type="transmembrane region" description="Helical" evidence="7">
    <location>
        <begin position="32"/>
        <end position="58"/>
    </location>
</feature>
<feature type="domain" description="SHOCT" evidence="8">
    <location>
        <begin position="255"/>
        <end position="280"/>
    </location>
</feature>
<dbReference type="Pfam" id="PF09851">
    <property type="entry name" value="SHOCT"/>
    <property type="match status" value="1"/>
</dbReference>
<evidence type="ECO:0000256" key="7">
    <source>
        <dbReference type="HAMAP-Rule" id="MF_00143"/>
    </source>
</evidence>
<keyword evidence="4 7" id="KW-0812">Transmembrane</keyword>
<dbReference type="OrthoDB" id="9773429at2"/>
<proteinExistence type="inferred from homology"/>
<keyword evidence="10" id="KW-1185">Reference proteome</keyword>
<gene>
    <name evidence="9" type="ORF">E3O06_14775</name>
</gene>
<dbReference type="RefSeq" id="WP_134504143.1">
    <property type="nucleotide sequence ID" value="NZ_SOEY01000030.1"/>
</dbReference>
<evidence type="ECO:0000256" key="6">
    <source>
        <dbReference type="ARBA" id="ARBA00023136"/>
    </source>
</evidence>
<evidence type="ECO:0000313" key="10">
    <source>
        <dbReference type="Proteomes" id="UP000298173"/>
    </source>
</evidence>
<dbReference type="Pfam" id="PF03350">
    <property type="entry name" value="UPF0114"/>
    <property type="match status" value="1"/>
</dbReference>
<dbReference type="PANTHER" id="PTHR38596">
    <property type="entry name" value="UPF0114 PROTEIN YQHA"/>
    <property type="match status" value="1"/>
</dbReference>
<reference evidence="9 10" key="1">
    <citation type="submission" date="2019-03" db="EMBL/GenBank/DDBJ databases">
        <title>Genomics of glacier-inhabiting Cryobacterium strains.</title>
        <authorList>
            <person name="Liu Q."/>
            <person name="Xin Y.-H."/>
        </authorList>
    </citation>
    <scope>NUCLEOTIDE SEQUENCE [LARGE SCALE GENOMIC DNA]</scope>
    <source>
        <strain evidence="9 10">HLT2-23</strain>
    </source>
</reference>
<dbReference type="HAMAP" id="MF_00143">
    <property type="entry name" value="UPF0114"/>
    <property type="match status" value="1"/>
</dbReference>
<keyword evidence="6 7" id="KW-0472">Membrane</keyword>
<feature type="transmembrane region" description="Helical" evidence="7">
    <location>
        <begin position="78"/>
        <end position="105"/>
    </location>
</feature>